<dbReference type="AlphaFoldDB" id="A0A923NHC9"/>
<comment type="similarity">
    <text evidence="9">Belongs to the tRNA nucleotidyltransferase/poly(A) polymerase family.</text>
</comment>
<dbReference type="GO" id="GO:0008033">
    <property type="term" value="P:tRNA processing"/>
    <property type="evidence" value="ECO:0007669"/>
    <property type="project" value="UniProtKB-KW"/>
</dbReference>
<evidence type="ECO:0000256" key="9">
    <source>
        <dbReference type="RuleBase" id="RU003953"/>
    </source>
</evidence>
<dbReference type="GO" id="GO:0000166">
    <property type="term" value="F:nucleotide binding"/>
    <property type="evidence" value="ECO:0007669"/>
    <property type="project" value="UniProtKB-KW"/>
</dbReference>
<evidence type="ECO:0000259" key="10">
    <source>
        <dbReference type="Pfam" id="PF01743"/>
    </source>
</evidence>
<keyword evidence="14" id="KW-1185">Reference proteome</keyword>
<dbReference type="PANTHER" id="PTHR46173">
    <property type="entry name" value="CCA TRNA NUCLEOTIDYLTRANSFERASE 1, MITOCHONDRIAL"/>
    <property type="match status" value="1"/>
</dbReference>
<evidence type="ECO:0000256" key="5">
    <source>
        <dbReference type="ARBA" id="ARBA00022723"/>
    </source>
</evidence>
<dbReference type="InterPro" id="IPR050264">
    <property type="entry name" value="Bact_CCA-adding_enz_type3_sf"/>
</dbReference>
<keyword evidence="4" id="KW-0548">Nucleotidyltransferase</keyword>
<dbReference type="Gene3D" id="3.30.460.10">
    <property type="entry name" value="Beta Polymerase, domain 2"/>
    <property type="match status" value="1"/>
</dbReference>
<dbReference type="Gene3D" id="1.10.246.80">
    <property type="match status" value="1"/>
</dbReference>
<dbReference type="Pfam" id="PF13735">
    <property type="entry name" value="tRNA_NucTran2_2"/>
    <property type="match status" value="1"/>
</dbReference>
<sequence length="441" mass="49986">MIRLPEKAALLISQLESHGHEAFIVGGCVRDGLLGRAPNDWDICTSASPEEMKRCFSNLRVIETGVKHGTLTVLAEGEPFEITTYRIDGEYSDSRHPDQVLFTSDLREDLSRRDFTINAMAWHPQTGLVDPFGGARDLKRGSIRCVGKPEKRFREDALRIMRAVRFAGQLGFRVDAETDRALYQCCPLLDKIAAERMRMELDKLLCGAAAEKALRDYREIIAHFIPEIRPMFGLDQKNRHHIYTVWEHTVRAVSQIPGKPLLRLCAFFHDIGKPDSMTVDEDGCGHFYQHEILSEALAGQAMKRLKYDNDTQETVLAVIRSHSIVFRPDSKQARRLLGKLGEERLRLLIELELADVKSQNPLYQEERVANISAFREKMEEVLAEDQCFSLRHLAINGKDLLCLGIPQGPEIGRILNVLLEQVVEEALPNEPDALKEAARKV</sequence>
<accession>A0A923NHC9</accession>
<protein>
    <submittedName>
        <fullName evidence="13">HD domain-containing protein</fullName>
    </submittedName>
</protein>
<keyword evidence="8 9" id="KW-0694">RNA-binding</keyword>
<dbReference type="SUPFAM" id="SSF81301">
    <property type="entry name" value="Nucleotidyltransferase"/>
    <property type="match status" value="1"/>
</dbReference>
<keyword evidence="3" id="KW-0819">tRNA processing</keyword>
<dbReference type="GO" id="GO:0000049">
    <property type="term" value="F:tRNA binding"/>
    <property type="evidence" value="ECO:0007669"/>
    <property type="project" value="TreeGrafter"/>
</dbReference>
<keyword evidence="7" id="KW-0460">Magnesium</keyword>
<evidence type="ECO:0000313" key="14">
    <source>
        <dbReference type="Proteomes" id="UP000602647"/>
    </source>
</evidence>
<dbReference type="InterPro" id="IPR002646">
    <property type="entry name" value="PolA_pol_head_dom"/>
</dbReference>
<dbReference type="PANTHER" id="PTHR46173:SF1">
    <property type="entry name" value="CCA TRNA NUCLEOTIDYLTRANSFERASE 1, MITOCHONDRIAL"/>
    <property type="match status" value="1"/>
</dbReference>
<name>A0A923NHC9_9FIRM</name>
<evidence type="ECO:0000256" key="4">
    <source>
        <dbReference type="ARBA" id="ARBA00022695"/>
    </source>
</evidence>
<dbReference type="EMBL" id="JACRYT010000002">
    <property type="protein sequence ID" value="MBC6679053.1"/>
    <property type="molecule type" value="Genomic_DNA"/>
</dbReference>
<evidence type="ECO:0000259" key="11">
    <source>
        <dbReference type="Pfam" id="PF12627"/>
    </source>
</evidence>
<comment type="cofactor">
    <cofactor evidence="1">
        <name>Mg(2+)</name>
        <dbReference type="ChEBI" id="CHEBI:18420"/>
    </cofactor>
</comment>
<dbReference type="CDD" id="cd00077">
    <property type="entry name" value="HDc"/>
    <property type="match status" value="1"/>
</dbReference>
<dbReference type="InterPro" id="IPR032828">
    <property type="entry name" value="PolyA_RNA-bd"/>
</dbReference>
<evidence type="ECO:0000256" key="6">
    <source>
        <dbReference type="ARBA" id="ARBA00022741"/>
    </source>
</evidence>
<dbReference type="InterPro" id="IPR003607">
    <property type="entry name" value="HD/PDEase_dom"/>
</dbReference>
<dbReference type="RefSeq" id="WP_187302146.1">
    <property type="nucleotide sequence ID" value="NZ_JACRYT010000002.1"/>
</dbReference>
<proteinExistence type="inferred from homology"/>
<evidence type="ECO:0000259" key="12">
    <source>
        <dbReference type="Pfam" id="PF13735"/>
    </source>
</evidence>
<dbReference type="Gene3D" id="1.10.3090.10">
    <property type="entry name" value="cca-adding enzyme, domain 2"/>
    <property type="match status" value="1"/>
</dbReference>
<gene>
    <name evidence="13" type="ORF">H9L42_04345</name>
</gene>
<comment type="caution">
    <text evidence="13">The sequence shown here is derived from an EMBL/GenBank/DDBJ whole genome shotgun (WGS) entry which is preliminary data.</text>
</comment>
<dbReference type="GO" id="GO:0016779">
    <property type="term" value="F:nucleotidyltransferase activity"/>
    <property type="evidence" value="ECO:0007669"/>
    <property type="project" value="UniProtKB-KW"/>
</dbReference>
<dbReference type="InterPro" id="IPR032810">
    <property type="entry name" value="CCA-adding_enz_C"/>
</dbReference>
<feature type="domain" description="CCA-adding enzyme C-terminal" evidence="12">
    <location>
        <begin position="295"/>
        <end position="437"/>
    </location>
</feature>
<dbReference type="Pfam" id="PF01743">
    <property type="entry name" value="PolyA_pol"/>
    <property type="match status" value="1"/>
</dbReference>
<keyword evidence="6" id="KW-0547">Nucleotide-binding</keyword>
<reference evidence="13" key="1">
    <citation type="submission" date="2020-08" db="EMBL/GenBank/DDBJ databases">
        <title>Genome public.</title>
        <authorList>
            <person name="Liu C."/>
            <person name="Sun Q."/>
        </authorList>
    </citation>
    <scope>NUCLEOTIDE SEQUENCE</scope>
    <source>
        <strain evidence="13">BX12</strain>
    </source>
</reference>
<dbReference type="InterPro" id="IPR043519">
    <property type="entry name" value="NT_sf"/>
</dbReference>
<evidence type="ECO:0000256" key="1">
    <source>
        <dbReference type="ARBA" id="ARBA00001946"/>
    </source>
</evidence>
<evidence type="ECO:0000256" key="8">
    <source>
        <dbReference type="ARBA" id="ARBA00022884"/>
    </source>
</evidence>
<evidence type="ECO:0000256" key="7">
    <source>
        <dbReference type="ARBA" id="ARBA00022842"/>
    </source>
</evidence>
<dbReference type="SUPFAM" id="SSF81891">
    <property type="entry name" value="Poly A polymerase C-terminal region-like"/>
    <property type="match status" value="1"/>
</dbReference>
<feature type="domain" description="Poly A polymerase head" evidence="10">
    <location>
        <begin position="22"/>
        <end position="144"/>
    </location>
</feature>
<evidence type="ECO:0000256" key="3">
    <source>
        <dbReference type="ARBA" id="ARBA00022694"/>
    </source>
</evidence>
<dbReference type="CDD" id="cd05398">
    <property type="entry name" value="NT_ClassII-CCAase"/>
    <property type="match status" value="1"/>
</dbReference>
<keyword evidence="5" id="KW-0479">Metal-binding</keyword>
<evidence type="ECO:0000313" key="13">
    <source>
        <dbReference type="EMBL" id="MBC6679053.1"/>
    </source>
</evidence>
<dbReference type="Pfam" id="PF12627">
    <property type="entry name" value="PolyA_pol_RNAbd"/>
    <property type="match status" value="1"/>
</dbReference>
<dbReference type="Proteomes" id="UP000602647">
    <property type="component" value="Unassembled WGS sequence"/>
</dbReference>
<keyword evidence="2 9" id="KW-0808">Transferase</keyword>
<evidence type="ECO:0000256" key="2">
    <source>
        <dbReference type="ARBA" id="ARBA00022679"/>
    </source>
</evidence>
<feature type="domain" description="tRNA nucleotidyltransferase/poly(A) polymerase RNA and SrmB- binding" evidence="11">
    <location>
        <begin position="171"/>
        <end position="228"/>
    </location>
</feature>
<dbReference type="GO" id="GO:0046872">
    <property type="term" value="F:metal ion binding"/>
    <property type="evidence" value="ECO:0007669"/>
    <property type="project" value="UniProtKB-KW"/>
</dbReference>
<organism evidence="13 14">
    <name type="scientific">Zhenpiania hominis</name>
    <dbReference type="NCBI Taxonomy" id="2763644"/>
    <lineage>
        <taxon>Bacteria</taxon>
        <taxon>Bacillati</taxon>
        <taxon>Bacillota</taxon>
        <taxon>Clostridia</taxon>
        <taxon>Peptostreptococcales</taxon>
        <taxon>Anaerovoracaceae</taxon>
        <taxon>Zhenpiania</taxon>
    </lineage>
</organism>